<proteinExistence type="predicted"/>
<organism evidence="1">
    <name type="scientific">hydrothermal vent metagenome</name>
    <dbReference type="NCBI Taxonomy" id="652676"/>
    <lineage>
        <taxon>unclassified sequences</taxon>
        <taxon>metagenomes</taxon>
        <taxon>ecological metagenomes</taxon>
    </lineage>
</organism>
<dbReference type="EMBL" id="FPHE01000034">
    <property type="protein sequence ID" value="SFV52554.1"/>
    <property type="molecule type" value="Genomic_DNA"/>
</dbReference>
<evidence type="ECO:0000313" key="1">
    <source>
        <dbReference type="EMBL" id="SFV52554.1"/>
    </source>
</evidence>
<protein>
    <recommendedName>
        <fullName evidence="2">DUF2279 domain-containing protein</fullName>
    </recommendedName>
</protein>
<reference evidence="1" key="1">
    <citation type="submission" date="2016-10" db="EMBL/GenBank/DDBJ databases">
        <authorList>
            <person name="de Groot N.N."/>
        </authorList>
    </citation>
    <scope>NUCLEOTIDE SEQUENCE</scope>
</reference>
<accession>A0A1W1BG83</accession>
<evidence type="ECO:0008006" key="2">
    <source>
        <dbReference type="Google" id="ProtNLM"/>
    </source>
</evidence>
<gene>
    <name evidence="1" type="ORF">MNB_SV-12-1604</name>
</gene>
<sequence length="274" mass="31429">MKSEKLKKILFILLFTCLLNADEGSDLSKTEKLVLTNIGIATGVLTWGFTQWGYGDEAYHWDNEGWFEKTTSNGGSDKLGHFYTNYLTTRIMSPIYEDWGYNKKESALYGSLTSILVSGILIEIGDGYSEHGFSQNDFIADAFGALSGYLWYLNPSLAKKIDFRFEYNPFVDTGFKNQTDFTTDYERMKHLMAIKADGFEIFEDTPLKYFELHLGYYSRNFNHDSLPLEGRERNIYIGLGVNLSKLFRPTLGSYSTLFNFVQVPYSYVDGVEKF</sequence>
<dbReference type="InterPro" id="IPR018736">
    <property type="entry name" value="DUF2279_periplasmic_lipo"/>
</dbReference>
<dbReference type="Pfam" id="PF10043">
    <property type="entry name" value="DUF2279"/>
    <property type="match status" value="1"/>
</dbReference>
<dbReference type="AlphaFoldDB" id="A0A1W1BG83"/>
<name>A0A1W1BG83_9ZZZZ</name>